<accession>A0ABR5F6P0</accession>
<name>A0ABR5F6P0_9ACTN</name>
<evidence type="ECO:0000313" key="3">
    <source>
        <dbReference type="Proteomes" id="UP000035425"/>
    </source>
</evidence>
<comment type="caution">
    <text evidence="2">The sequence shown here is derived from an EMBL/GenBank/DDBJ whole genome shotgun (WGS) entry which is preliminary data.</text>
</comment>
<evidence type="ECO:0000256" key="1">
    <source>
        <dbReference type="SAM" id="MobiDB-lite"/>
    </source>
</evidence>
<keyword evidence="3" id="KW-1185">Reference proteome</keyword>
<sequence length="75" mass="7995">MKPGGEARTGISKHLPGSCTRQRVAHVRKRRGGLPDVAVCSRSTGDRGSLSSGNRTDAISHHPPGRSAERLDVRP</sequence>
<dbReference type="Proteomes" id="UP000035425">
    <property type="component" value="Unassembled WGS sequence"/>
</dbReference>
<evidence type="ECO:0000313" key="2">
    <source>
        <dbReference type="EMBL" id="KLL12396.1"/>
    </source>
</evidence>
<protein>
    <submittedName>
        <fullName evidence="2">Uncharacterized protein</fullName>
    </submittedName>
</protein>
<feature type="compositionally biased region" description="Basic residues" evidence="1">
    <location>
        <begin position="23"/>
        <end position="32"/>
    </location>
</feature>
<feature type="region of interest" description="Disordered" evidence="1">
    <location>
        <begin position="1"/>
        <end position="75"/>
    </location>
</feature>
<reference evidence="2 3" key="1">
    <citation type="submission" date="2014-12" db="EMBL/GenBank/DDBJ databases">
        <title>Frankia sp. BMG5.1 draft genome.</title>
        <authorList>
            <person name="Gtari M."/>
            <person name="Ghodhbane-Gtari F."/>
            <person name="Nouioui I."/>
            <person name="Ktari A."/>
            <person name="Hezbri K."/>
            <person name="Mimouni W."/>
            <person name="Sbissi I."/>
            <person name="Ayari A."/>
            <person name="Yamanaka T."/>
            <person name="Normand P."/>
            <person name="Tisa L.S."/>
            <person name="Boudabous A."/>
        </authorList>
    </citation>
    <scope>NUCLEOTIDE SEQUENCE [LARGE SCALE GENOMIC DNA]</scope>
    <source>
        <strain evidence="2 3">BMG5.1</strain>
    </source>
</reference>
<dbReference type="EMBL" id="JWIO01000005">
    <property type="protein sequence ID" value="KLL12396.1"/>
    <property type="molecule type" value="Genomic_DNA"/>
</dbReference>
<gene>
    <name evidence="2" type="ORF">FrCorBMG51_05185</name>
</gene>
<organism evidence="2 3">
    <name type="scientific">Protofrankia coriariae</name>
    <dbReference type="NCBI Taxonomy" id="1562887"/>
    <lineage>
        <taxon>Bacteria</taxon>
        <taxon>Bacillati</taxon>
        <taxon>Actinomycetota</taxon>
        <taxon>Actinomycetes</taxon>
        <taxon>Frankiales</taxon>
        <taxon>Frankiaceae</taxon>
        <taxon>Protofrankia</taxon>
    </lineage>
</organism>
<proteinExistence type="predicted"/>